<dbReference type="InterPro" id="IPR017871">
    <property type="entry name" value="ABC_transporter-like_CS"/>
</dbReference>
<dbReference type="PROSITE" id="PS50893">
    <property type="entry name" value="ABC_TRANSPORTER_2"/>
    <property type="match status" value="2"/>
</dbReference>
<dbReference type="InterPro" id="IPR003593">
    <property type="entry name" value="AAA+_ATPase"/>
</dbReference>
<dbReference type="CDD" id="cd03216">
    <property type="entry name" value="ABC_Carb_Monos_I"/>
    <property type="match status" value="1"/>
</dbReference>
<dbReference type="PROSITE" id="PS00211">
    <property type="entry name" value="ABC_TRANSPORTER_1"/>
    <property type="match status" value="1"/>
</dbReference>
<evidence type="ECO:0000256" key="1">
    <source>
        <dbReference type="ARBA" id="ARBA00004202"/>
    </source>
</evidence>
<dbReference type="PANTHER" id="PTHR43790">
    <property type="entry name" value="CARBOHYDRATE TRANSPORT ATP-BINDING PROTEIN MG119-RELATED"/>
    <property type="match status" value="1"/>
</dbReference>
<evidence type="ECO:0000256" key="2">
    <source>
        <dbReference type="ARBA" id="ARBA00022448"/>
    </source>
</evidence>
<dbReference type="Proteomes" id="UP000515860">
    <property type="component" value="Chromosome"/>
</dbReference>
<dbReference type="InterPro" id="IPR050107">
    <property type="entry name" value="ABC_carbohydrate_import_ATPase"/>
</dbReference>
<dbReference type="GO" id="GO:0005886">
    <property type="term" value="C:plasma membrane"/>
    <property type="evidence" value="ECO:0007669"/>
    <property type="project" value="UniProtKB-SubCell"/>
</dbReference>
<proteinExistence type="predicted"/>
<dbReference type="CDD" id="cd03215">
    <property type="entry name" value="ABC_Carb_Monos_II"/>
    <property type="match status" value="1"/>
</dbReference>
<dbReference type="Gene3D" id="3.40.50.300">
    <property type="entry name" value="P-loop containing nucleotide triphosphate hydrolases"/>
    <property type="match status" value="2"/>
</dbReference>
<evidence type="ECO:0000256" key="6">
    <source>
        <dbReference type="ARBA" id="ARBA00022840"/>
    </source>
</evidence>
<evidence type="ECO:0000256" key="5">
    <source>
        <dbReference type="ARBA" id="ARBA00022741"/>
    </source>
</evidence>
<dbReference type="SUPFAM" id="SSF52540">
    <property type="entry name" value="P-loop containing nucleoside triphosphate hydrolases"/>
    <property type="match status" value="2"/>
</dbReference>
<protein>
    <submittedName>
        <fullName evidence="10">Sugar ABC transporter ATP-binding protein</fullName>
    </submittedName>
</protein>
<evidence type="ECO:0000256" key="7">
    <source>
        <dbReference type="ARBA" id="ARBA00022967"/>
    </source>
</evidence>
<reference evidence="10 11" key="1">
    <citation type="submission" date="2020-08" db="EMBL/GenBank/DDBJ databases">
        <authorList>
            <person name="Liu C."/>
            <person name="Sun Q."/>
        </authorList>
    </citation>
    <scope>NUCLEOTIDE SEQUENCE [LARGE SCALE GENOMIC DNA]</scope>
    <source>
        <strain evidence="10 11">NSJ-29</strain>
    </source>
</reference>
<evidence type="ECO:0000256" key="4">
    <source>
        <dbReference type="ARBA" id="ARBA00022737"/>
    </source>
</evidence>
<dbReference type="SMART" id="SM00382">
    <property type="entry name" value="AAA"/>
    <property type="match status" value="2"/>
</dbReference>
<comment type="subcellular location">
    <subcellularLocation>
        <location evidence="1">Cell membrane</location>
        <topology evidence="1">Peripheral membrane protein</topology>
    </subcellularLocation>
</comment>
<dbReference type="GO" id="GO:0005524">
    <property type="term" value="F:ATP binding"/>
    <property type="evidence" value="ECO:0007669"/>
    <property type="project" value="UniProtKB-KW"/>
</dbReference>
<accession>A0A7G9GCK1</accession>
<keyword evidence="5" id="KW-0547">Nucleotide-binding</keyword>
<keyword evidence="7" id="KW-1278">Translocase</keyword>
<feature type="domain" description="ABC transporter" evidence="9">
    <location>
        <begin position="7"/>
        <end position="242"/>
    </location>
</feature>
<dbReference type="Pfam" id="PF00005">
    <property type="entry name" value="ABC_tran"/>
    <property type="match status" value="2"/>
</dbReference>
<evidence type="ECO:0000313" key="11">
    <source>
        <dbReference type="Proteomes" id="UP000515860"/>
    </source>
</evidence>
<evidence type="ECO:0000256" key="8">
    <source>
        <dbReference type="ARBA" id="ARBA00023136"/>
    </source>
</evidence>
<keyword evidence="4" id="KW-0677">Repeat</keyword>
<dbReference type="GO" id="GO:0016887">
    <property type="term" value="F:ATP hydrolysis activity"/>
    <property type="evidence" value="ECO:0007669"/>
    <property type="project" value="InterPro"/>
</dbReference>
<dbReference type="RefSeq" id="WP_249328781.1">
    <property type="nucleotide sequence ID" value="NZ_CP060635.1"/>
</dbReference>
<dbReference type="AlphaFoldDB" id="A0A7G9GCK1"/>
<evidence type="ECO:0000256" key="3">
    <source>
        <dbReference type="ARBA" id="ARBA00022475"/>
    </source>
</evidence>
<evidence type="ECO:0000259" key="9">
    <source>
        <dbReference type="PROSITE" id="PS50893"/>
    </source>
</evidence>
<evidence type="ECO:0000313" key="10">
    <source>
        <dbReference type="EMBL" id="QNM08533.1"/>
    </source>
</evidence>
<dbReference type="InterPro" id="IPR027417">
    <property type="entry name" value="P-loop_NTPase"/>
</dbReference>
<feature type="domain" description="ABC transporter" evidence="9">
    <location>
        <begin position="257"/>
        <end position="500"/>
    </location>
</feature>
<dbReference type="KEGG" id="whj:H9Q79_17010"/>
<gene>
    <name evidence="10" type="ORF">H9Q79_17010</name>
</gene>
<dbReference type="InterPro" id="IPR003439">
    <property type="entry name" value="ABC_transporter-like_ATP-bd"/>
</dbReference>
<organism evidence="10 11">
    <name type="scientific">Wansuia hejianensis</name>
    <dbReference type="NCBI Taxonomy" id="2763667"/>
    <lineage>
        <taxon>Bacteria</taxon>
        <taxon>Bacillati</taxon>
        <taxon>Bacillota</taxon>
        <taxon>Clostridia</taxon>
        <taxon>Lachnospirales</taxon>
        <taxon>Lachnospiraceae</taxon>
        <taxon>Wansuia</taxon>
    </lineage>
</organism>
<keyword evidence="3" id="KW-1003">Cell membrane</keyword>
<dbReference type="FunFam" id="3.40.50.300:FF:000127">
    <property type="entry name" value="Ribose import ATP-binding protein RbsA"/>
    <property type="match status" value="1"/>
</dbReference>
<keyword evidence="8" id="KW-0472">Membrane</keyword>
<keyword evidence="11" id="KW-1185">Reference proteome</keyword>
<sequence length="508" mass="56589">MMSEYVLEIKNIRKEFPGVVALDGVSLLLKRGEIHALVGENGAGKSTLMKILAGIYSLDQGEILFDGKPFRAKRPVDALEKGIAMVHQELDLIPEMTVEENVFAGREKTKGAVVDKRGMLSRTKELMDSLGIDINPRTKIKELSTAQQQMVAITRAIAFDAEVIIMDEPTSAITDREVEKLFEIIRKLKAQNKSIVYISHKMDEIYSLTDQITVLRDGKLIGSIATADVTPDKLINMMVGRELNNVYVKSAEKTADFDESEVLLRVEHLTRENEFYNVDFEVRRGEILGFFGLMGAGRTEVMDTLFGLRKADKGSVTMKGQKLGTVKKAITSGMAYITEDRKISGLNLIASVKDNISLAYMDMITRAKCLIDFKKEKKISDSLIEKLRIKCTNRDTLAGTLSGGNQQKIVIAKWFMGDPDLLIMDEPTRGIDIGAKAEIYKLMDLLVKSGKSIIMISSETPELLGMSDRVVVMHEGHKTGEFECGELDQDKLMAYAIGEGDKGEYRHE</sequence>
<keyword evidence="6 10" id="KW-0067">ATP-binding</keyword>
<dbReference type="PANTHER" id="PTHR43790:SF9">
    <property type="entry name" value="GALACTOFURANOSE TRANSPORTER ATP-BINDING PROTEIN YTFR"/>
    <property type="match status" value="1"/>
</dbReference>
<name>A0A7G9GCK1_9FIRM</name>
<keyword evidence="2" id="KW-0813">Transport</keyword>
<dbReference type="EMBL" id="CP060635">
    <property type="protein sequence ID" value="QNM08533.1"/>
    <property type="molecule type" value="Genomic_DNA"/>
</dbReference>